<accession>A0A3M7RPF1</accession>
<keyword evidence="2" id="KW-1185">Reference proteome</keyword>
<dbReference type="AlphaFoldDB" id="A0A3M7RPF1"/>
<proteinExistence type="predicted"/>
<dbReference type="Proteomes" id="UP000276133">
    <property type="component" value="Unassembled WGS sequence"/>
</dbReference>
<evidence type="ECO:0000313" key="2">
    <source>
        <dbReference type="Proteomes" id="UP000276133"/>
    </source>
</evidence>
<dbReference type="EMBL" id="REGN01002928">
    <property type="protein sequence ID" value="RNA25424.1"/>
    <property type="molecule type" value="Genomic_DNA"/>
</dbReference>
<comment type="caution">
    <text evidence="1">The sequence shown here is derived from an EMBL/GenBank/DDBJ whole genome shotgun (WGS) entry which is preliminary data.</text>
</comment>
<protein>
    <submittedName>
        <fullName evidence="1">Uncharacterized protein</fullName>
    </submittedName>
</protein>
<evidence type="ECO:0000313" key="1">
    <source>
        <dbReference type="EMBL" id="RNA25424.1"/>
    </source>
</evidence>
<sequence>MSQLRNLFFEVNGKSIFGSFMVSDTHLTDKKFVMDQERITRTKKFIQLNAMRFLDLKEISNKYHNLAIESHDLEQFGMAKIFYVALALRKHRAEKRDIAVRKCLGMEFSQIYEITSLLGHIKRKLSQHVVHDKFKLNCTNCHPKAVDPKPSFTKGDTSAFIGIYYARRVLCQNVLFKAMWSRIYEARFFSITEKMRYMMYLNLTYDGQYPFHPHGLHVCLSISSVQINKKIILFNYTNYLM</sequence>
<reference evidence="1 2" key="1">
    <citation type="journal article" date="2018" name="Sci. Rep.">
        <title>Genomic signatures of local adaptation to the degree of environmental predictability in rotifers.</title>
        <authorList>
            <person name="Franch-Gras L."/>
            <person name="Hahn C."/>
            <person name="Garcia-Roger E.M."/>
            <person name="Carmona M.J."/>
            <person name="Serra M."/>
            <person name="Gomez A."/>
        </authorList>
    </citation>
    <scope>NUCLEOTIDE SEQUENCE [LARGE SCALE GENOMIC DNA]</scope>
    <source>
        <strain evidence="1">HYR1</strain>
    </source>
</reference>
<organism evidence="1 2">
    <name type="scientific">Brachionus plicatilis</name>
    <name type="common">Marine rotifer</name>
    <name type="synonym">Brachionus muelleri</name>
    <dbReference type="NCBI Taxonomy" id="10195"/>
    <lineage>
        <taxon>Eukaryota</taxon>
        <taxon>Metazoa</taxon>
        <taxon>Spiralia</taxon>
        <taxon>Gnathifera</taxon>
        <taxon>Rotifera</taxon>
        <taxon>Eurotatoria</taxon>
        <taxon>Monogononta</taxon>
        <taxon>Pseudotrocha</taxon>
        <taxon>Ploima</taxon>
        <taxon>Brachionidae</taxon>
        <taxon>Brachionus</taxon>
    </lineage>
</organism>
<name>A0A3M7RPF1_BRAPC</name>
<gene>
    <name evidence="1" type="ORF">BpHYR1_052098</name>
</gene>